<evidence type="ECO:0000256" key="4">
    <source>
        <dbReference type="ARBA" id="ARBA00023136"/>
    </source>
</evidence>
<dbReference type="Pfam" id="PF01758">
    <property type="entry name" value="SBF"/>
    <property type="match status" value="1"/>
</dbReference>
<feature type="transmembrane region" description="Helical" evidence="6">
    <location>
        <begin position="238"/>
        <end position="264"/>
    </location>
</feature>
<proteinExistence type="predicted"/>
<keyword evidence="4 6" id="KW-0472">Membrane</keyword>
<evidence type="ECO:0000256" key="1">
    <source>
        <dbReference type="ARBA" id="ARBA00004141"/>
    </source>
</evidence>
<organism evidence="7 8">
    <name type="scientific">Brachybacterium endophyticum</name>
    <dbReference type="NCBI Taxonomy" id="2182385"/>
    <lineage>
        <taxon>Bacteria</taxon>
        <taxon>Bacillati</taxon>
        <taxon>Actinomycetota</taxon>
        <taxon>Actinomycetes</taxon>
        <taxon>Micrococcales</taxon>
        <taxon>Dermabacteraceae</taxon>
        <taxon>Brachybacterium</taxon>
    </lineage>
</organism>
<dbReference type="EMBL" id="QFKX01000001">
    <property type="protein sequence ID" value="PWH07900.1"/>
    <property type="molecule type" value="Genomic_DNA"/>
</dbReference>
<evidence type="ECO:0000256" key="6">
    <source>
        <dbReference type="SAM" id="Phobius"/>
    </source>
</evidence>
<reference evidence="7 8" key="1">
    <citation type="submission" date="2018-05" db="EMBL/GenBank/DDBJ databases">
        <title>Brachybacterium sp. M1HQ-2T, whole genome shotgun sequence.</title>
        <authorList>
            <person name="Tuo L."/>
        </authorList>
    </citation>
    <scope>NUCLEOTIDE SEQUENCE [LARGE SCALE GENOMIC DNA]</scope>
    <source>
        <strain evidence="7 8">M1HQ-2</strain>
    </source>
</reference>
<evidence type="ECO:0000256" key="3">
    <source>
        <dbReference type="ARBA" id="ARBA00022989"/>
    </source>
</evidence>
<feature type="transmembrane region" description="Helical" evidence="6">
    <location>
        <begin position="55"/>
        <end position="76"/>
    </location>
</feature>
<dbReference type="AlphaFoldDB" id="A0A2U2RPX0"/>
<dbReference type="PANTHER" id="PTHR10361:SF28">
    <property type="entry name" value="P3 PROTEIN-RELATED"/>
    <property type="match status" value="1"/>
</dbReference>
<feature type="transmembrane region" description="Helical" evidence="6">
    <location>
        <begin position="211"/>
        <end position="232"/>
    </location>
</feature>
<evidence type="ECO:0000313" key="7">
    <source>
        <dbReference type="EMBL" id="PWH07900.1"/>
    </source>
</evidence>
<evidence type="ECO:0000256" key="5">
    <source>
        <dbReference type="SAM" id="MobiDB-lite"/>
    </source>
</evidence>
<dbReference type="PANTHER" id="PTHR10361">
    <property type="entry name" value="SODIUM-BILE ACID COTRANSPORTER"/>
    <property type="match status" value="1"/>
</dbReference>
<comment type="caution">
    <text evidence="7">The sequence shown here is derived from an EMBL/GenBank/DDBJ whole genome shotgun (WGS) entry which is preliminary data.</text>
</comment>
<feature type="transmembrane region" description="Helical" evidence="6">
    <location>
        <begin position="157"/>
        <end position="177"/>
    </location>
</feature>
<feature type="compositionally biased region" description="Low complexity" evidence="5">
    <location>
        <begin position="1"/>
        <end position="21"/>
    </location>
</feature>
<feature type="transmembrane region" description="Helical" evidence="6">
    <location>
        <begin position="303"/>
        <end position="323"/>
    </location>
</feature>
<dbReference type="RefSeq" id="WP_109274785.1">
    <property type="nucleotide sequence ID" value="NZ_QFKX01000001.1"/>
</dbReference>
<feature type="transmembrane region" description="Helical" evidence="6">
    <location>
        <begin position="30"/>
        <end position="49"/>
    </location>
</feature>
<feature type="transmembrane region" description="Helical" evidence="6">
    <location>
        <begin position="88"/>
        <end position="112"/>
    </location>
</feature>
<dbReference type="InterPro" id="IPR038770">
    <property type="entry name" value="Na+/solute_symporter_sf"/>
</dbReference>
<dbReference type="InterPro" id="IPR004710">
    <property type="entry name" value="Bilac:Na_transpt"/>
</dbReference>
<protein>
    <submittedName>
        <fullName evidence="7">Bile acid:sodium symporter</fullName>
    </submittedName>
</protein>
<keyword evidence="3 6" id="KW-1133">Transmembrane helix</keyword>
<dbReference type="InterPro" id="IPR002657">
    <property type="entry name" value="BilAc:Na_symport/Acr3"/>
</dbReference>
<name>A0A2U2RPX0_9MICO</name>
<keyword evidence="8" id="KW-1185">Reference proteome</keyword>
<dbReference type="Proteomes" id="UP000245590">
    <property type="component" value="Unassembled WGS sequence"/>
</dbReference>
<sequence length="341" mass="35441">MNTDPTSSTSTGPGAPTPSGTTREDRSARVAVTVFPLLILAAAAFAFLVPSAGLAIAPATNVFLGVIMFAMGLTLTIPDFTLVVKRPLPVLIGVLAQYLVMPLVGFGVTVLLQLPPELAAGVILVGCAPGGTSSNVINYLSKADTALSVTMTSISTLLAPLLTPLLTLWLAGAYLPIPAGEMAMSIVKMVLIPVVAGLVIRLLFSRIVDRILPALPWVSVVGISLVVIAVVSGSVDQIVAAGALVLLAVVLHNGFGYLLGFWFARVLRQPIRTSRTVSVEVGMQNSGMAATLAASYFSPAAALPGAVFSIWHNLSGALLAMYYRRSAAKQDADPREVRPSA</sequence>
<dbReference type="GO" id="GO:0016020">
    <property type="term" value="C:membrane"/>
    <property type="evidence" value="ECO:0007669"/>
    <property type="project" value="UniProtKB-SubCell"/>
</dbReference>
<evidence type="ECO:0000256" key="2">
    <source>
        <dbReference type="ARBA" id="ARBA00022692"/>
    </source>
</evidence>
<dbReference type="OrthoDB" id="9806785at2"/>
<comment type="subcellular location">
    <subcellularLocation>
        <location evidence="1">Membrane</location>
        <topology evidence="1">Multi-pass membrane protein</topology>
    </subcellularLocation>
</comment>
<gene>
    <name evidence="7" type="ORF">DEO23_01450</name>
</gene>
<feature type="transmembrane region" description="Helical" evidence="6">
    <location>
        <begin position="118"/>
        <end position="137"/>
    </location>
</feature>
<keyword evidence="2 6" id="KW-0812">Transmembrane</keyword>
<dbReference type="Gene3D" id="1.20.1530.20">
    <property type="match status" value="1"/>
</dbReference>
<feature type="transmembrane region" description="Helical" evidence="6">
    <location>
        <begin position="183"/>
        <end position="204"/>
    </location>
</feature>
<accession>A0A2U2RPX0</accession>
<evidence type="ECO:0000313" key="8">
    <source>
        <dbReference type="Proteomes" id="UP000245590"/>
    </source>
</evidence>
<feature type="region of interest" description="Disordered" evidence="5">
    <location>
        <begin position="1"/>
        <end position="25"/>
    </location>
</feature>